<feature type="compositionally biased region" description="Low complexity" evidence="1">
    <location>
        <begin position="47"/>
        <end position="57"/>
    </location>
</feature>
<proteinExistence type="predicted"/>
<organism evidence="2">
    <name type="scientific">Culex pipiens</name>
    <name type="common">House mosquito</name>
    <dbReference type="NCBI Taxonomy" id="7175"/>
    <lineage>
        <taxon>Eukaryota</taxon>
        <taxon>Metazoa</taxon>
        <taxon>Ecdysozoa</taxon>
        <taxon>Arthropoda</taxon>
        <taxon>Hexapoda</taxon>
        <taxon>Insecta</taxon>
        <taxon>Pterygota</taxon>
        <taxon>Neoptera</taxon>
        <taxon>Endopterygota</taxon>
        <taxon>Diptera</taxon>
        <taxon>Nematocera</taxon>
        <taxon>Culicoidea</taxon>
        <taxon>Culicidae</taxon>
        <taxon>Culicinae</taxon>
        <taxon>Culicini</taxon>
        <taxon>Culex</taxon>
        <taxon>Culex</taxon>
    </lineage>
</organism>
<dbReference type="EMBL" id="HBUE01020914">
    <property type="protein sequence ID" value="CAG6452518.1"/>
    <property type="molecule type" value="Transcribed_RNA"/>
</dbReference>
<feature type="region of interest" description="Disordered" evidence="1">
    <location>
        <begin position="47"/>
        <end position="134"/>
    </location>
</feature>
<sequence>MGRICGRWIICWTFTGSTLRTKWTRSSRTSVTRCSAASWDIATPSRTTRPTTAIATPGSADSTVATGHSARIRTSARTVARASTSGTTPSPVSARPASGATNARSASTTKSQDATWTTVRTASGSASTPRTGAGTLPASVIKAYRLPHVAGQSTW</sequence>
<reference evidence="2" key="1">
    <citation type="submission" date="2021-05" db="EMBL/GenBank/DDBJ databases">
        <authorList>
            <person name="Alioto T."/>
            <person name="Alioto T."/>
            <person name="Gomez Garrido J."/>
        </authorList>
    </citation>
    <scope>NUCLEOTIDE SEQUENCE</scope>
</reference>
<evidence type="ECO:0000256" key="1">
    <source>
        <dbReference type="SAM" id="MobiDB-lite"/>
    </source>
</evidence>
<feature type="compositionally biased region" description="Polar residues" evidence="1">
    <location>
        <begin position="99"/>
        <end position="130"/>
    </location>
</feature>
<name>A0A8D8EZZ7_CULPI</name>
<dbReference type="EMBL" id="HBUE01020915">
    <property type="protein sequence ID" value="CAG6452520.1"/>
    <property type="molecule type" value="Transcribed_RNA"/>
</dbReference>
<accession>A0A8D8EZZ7</accession>
<evidence type="ECO:0000313" key="2">
    <source>
        <dbReference type="EMBL" id="CAG6452520.1"/>
    </source>
</evidence>
<dbReference type="AlphaFoldDB" id="A0A8D8EZZ7"/>
<dbReference type="EMBL" id="HBUE01020912">
    <property type="protein sequence ID" value="CAG6452515.1"/>
    <property type="molecule type" value="Transcribed_RNA"/>
</dbReference>
<feature type="compositionally biased region" description="Polar residues" evidence="1">
    <location>
        <begin position="75"/>
        <end position="91"/>
    </location>
</feature>
<protein>
    <submittedName>
        <fullName evidence="2">(northern house mosquito) hypothetical protein</fullName>
    </submittedName>
</protein>